<organism evidence="1 2">
    <name type="scientific">Folsomia candida</name>
    <name type="common">Springtail</name>
    <dbReference type="NCBI Taxonomy" id="158441"/>
    <lineage>
        <taxon>Eukaryota</taxon>
        <taxon>Metazoa</taxon>
        <taxon>Ecdysozoa</taxon>
        <taxon>Arthropoda</taxon>
        <taxon>Hexapoda</taxon>
        <taxon>Collembola</taxon>
        <taxon>Entomobryomorpha</taxon>
        <taxon>Isotomoidea</taxon>
        <taxon>Isotomidae</taxon>
        <taxon>Proisotominae</taxon>
        <taxon>Folsomia</taxon>
    </lineage>
</organism>
<name>A0A226F036_FOLCA</name>
<comment type="caution">
    <text evidence="1">The sequence shown here is derived from an EMBL/GenBank/DDBJ whole genome shotgun (WGS) entry which is preliminary data.</text>
</comment>
<keyword evidence="2" id="KW-1185">Reference proteome</keyword>
<gene>
    <name evidence="1" type="ORF">Fcan01_01379</name>
</gene>
<proteinExistence type="predicted"/>
<dbReference type="EMBL" id="LNIX01000001">
    <property type="protein sequence ID" value="OXA62760.1"/>
    <property type="molecule type" value="Genomic_DNA"/>
</dbReference>
<evidence type="ECO:0000313" key="2">
    <source>
        <dbReference type="Proteomes" id="UP000198287"/>
    </source>
</evidence>
<reference evidence="1 2" key="1">
    <citation type="submission" date="2015-12" db="EMBL/GenBank/DDBJ databases">
        <title>The genome of Folsomia candida.</title>
        <authorList>
            <person name="Faddeeva A."/>
            <person name="Derks M.F."/>
            <person name="Anvar Y."/>
            <person name="Smit S."/>
            <person name="Van Straalen N."/>
            <person name="Roelofs D."/>
        </authorList>
    </citation>
    <scope>NUCLEOTIDE SEQUENCE [LARGE SCALE GENOMIC DNA]</scope>
    <source>
        <strain evidence="1 2">VU population</strain>
        <tissue evidence="1">Whole body</tissue>
    </source>
</reference>
<accession>A0A226F036</accession>
<dbReference type="Proteomes" id="UP000198287">
    <property type="component" value="Unassembled WGS sequence"/>
</dbReference>
<protein>
    <submittedName>
        <fullName evidence="1">Uncharacterized protein</fullName>
    </submittedName>
</protein>
<dbReference type="AlphaFoldDB" id="A0A226F036"/>
<sequence length="536" mass="60598">MQIPCIPCDPDSHLHSVPDNLSLHDISIVWSHLNANLQSNLVAHYNAYPIPGNLADECGPHLAWFHYHHRHCALALLGIRHNFTHISTTLYYSQQKKFAGRLLNTLSFGMIGTSSSTVDHFFPTRPTNTKHVWHIFGNEFYDFKFATVTKYWRTLRGPEELTAPLDLPTWTSLLISIAGILALLRLKLGESFENSVFWIFSTIMNQGSDDISITSSKSTLVWITCWHFACLLLNTFYQGEVSPSLTAKFPPSVPLTMNELLNSGLSILTTSTISMSKDGMSHVASEIIESIIPEYMDSLEDDNAQVFQSMKKLREQLVFATSGSSYKNFGSITSNISDSLQVTLTDHKARLDTSENIAILDYTVDLEHFIQAIELLGKRVVVRNHATIPFLLIIPVISQKNFISQRFSKTLSALEESGIYLRWLNLYELGLELRIVKDTIRNGSVHFFTQQFSPHNFHSTILTPHQFSLHNSHSPILTVYHSHPTIFTLQFSPPNSQPISAIKIIFVHTVSYHKIIIQPQGGCIYTLSTLYQILKP</sequence>
<evidence type="ECO:0000313" key="1">
    <source>
        <dbReference type="EMBL" id="OXA62760.1"/>
    </source>
</evidence>